<dbReference type="RefSeq" id="WP_067755113.1">
    <property type="nucleotide sequence ID" value="NZ_CP015772.1"/>
</dbReference>
<dbReference type="STRING" id="1176587.A8C56_09725"/>
<evidence type="ECO:0000256" key="6">
    <source>
        <dbReference type="ARBA" id="ARBA00022989"/>
    </source>
</evidence>
<dbReference type="GO" id="GO:0016020">
    <property type="term" value="C:membrane"/>
    <property type="evidence" value="ECO:0007669"/>
    <property type="project" value="UniProtKB-SubCell"/>
</dbReference>
<keyword evidence="5" id="KW-0067">ATP-binding</keyword>
<feature type="transmembrane region" description="Helical" evidence="8">
    <location>
        <begin position="39"/>
        <end position="62"/>
    </location>
</feature>
<keyword evidence="3 8" id="KW-0812">Transmembrane</keyword>
<keyword evidence="10" id="KW-1185">Reference proteome</keyword>
<feature type="transmembrane region" description="Helical" evidence="8">
    <location>
        <begin position="109"/>
        <end position="130"/>
    </location>
</feature>
<dbReference type="Proteomes" id="UP000077667">
    <property type="component" value="Chromosome"/>
</dbReference>
<evidence type="ECO:0000256" key="7">
    <source>
        <dbReference type="ARBA" id="ARBA00023136"/>
    </source>
</evidence>
<dbReference type="OrthoDB" id="110585at2"/>
<evidence type="ECO:0000256" key="1">
    <source>
        <dbReference type="ARBA" id="ARBA00004141"/>
    </source>
</evidence>
<dbReference type="AlphaFoldDB" id="A0A1A9I3S5"/>
<dbReference type="InterPro" id="IPR009834">
    <property type="entry name" value="Ureide_permease"/>
</dbReference>
<evidence type="ECO:0000256" key="3">
    <source>
        <dbReference type="ARBA" id="ARBA00022692"/>
    </source>
</evidence>
<keyword evidence="2" id="KW-0813">Transport</keyword>
<dbReference type="KEGG" id="nia:A8C56_09725"/>
<gene>
    <name evidence="9" type="ORF">A8C56_09725</name>
</gene>
<keyword evidence="7 8" id="KW-0472">Membrane</keyword>
<dbReference type="PANTHER" id="PTHR31081:SF17">
    <property type="entry name" value="UREIDE PERMEASE"/>
    <property type="match status" value="1"/>
</dbReference>
<reference evidence="9 10" key="1">
    <citation type="submission" date="2016-05" db="EMBL/GenBank/DDBJ databases">
        <title>Niabella ginsenosidivorans BS26 whole genome sequencing.</title>
        <authorList>
            <person name="Im W.T."/>
            <person name="Siddiqi M.Z."/>
        </authorList>
    </citation>
    <scope>NUCLEOTIDE SEQUENCE [LARGE SCALE GENOMIC DNA]</scope>
    <source>
        <strain evidence="9 10">BS26</strain>
    </source>
</reference>
<feature type="transmembrane region" description="Helical" evidence="8">
    <location>
        <begin position="166"/>
        <end position="186"/>
    </location>
</feature>
<feature type="transmembrane region" description="Helical" evidence="8">
    <location>
        <begin position="82"/>
        <end position="102"/>
    </location>
</feature>
<accession>A0A1A9I3S5</accession>
<proteinExistence type="predicted"/>
<evidence type="ECO:0000313" key="9">
    <source>
        <dbReference type="EMBL" id="ANH81224.1"/>
    </source>
</evidence>
<protein>
    <submittedName>
        <fullName evidence="9">Multidrug DMT transporter permease</fullName>
    </submittedName>
</protein>
<dbReference type="PANTHER" id="PTHR31081">
    <property type="entry name" value="UREIDE PERMEASE 1-RELATED-RELATED"/>
    <property type="match status" value="1"/>
</dbReference>
<feature type="transmembrane region" description="Helical" evidence="8">
    <location>
        <begin position="247"/>
        <end position="269"/>
    </location>
</feature>
<evidence type="ECO:0000256" key="4">
    <source>
        <dbReference type="ARBA" id="ARBA00022741"/>
    </source>
</evidence>
<feature type="transmembrane region" description="Helical" evidence="8">
    <location>
        <begin position="310"/>
        <end position="329"/>
    </location>
</feature>
<organism evidence="9 10">
    <name type="scientific">Niabella ginsenosidivorans</name>
    <dbReference type="NCBI Taxonomy" id="1176587"/>
    <lineage>
        <taxon>Bacteria</taxon>
        <taxon>Pseudomonadati</taxon>
        <taxon>Bacteroidota</taxon>
        <taxon>Chitinophagia</taxon>
        <taxon>Chitinophagales</taxon>
        <taxon>Chitinophagaceae</taxon>
        <taxon>Niabella</taxon>
    </lineage>
</organism>
<dbReference type="InterPro" id="IPR030189">
    <property type="entry name" value="UPS_plant"/>
</dbReference>
<evidence type="ECO:0000256" key="8">
    <source>
        <dbReference type="SAM" id="Phobius"/>
    </source>
</evidence>
<feature type="transmembrane region" description="Helical" evidence="8">
    <location>
        <begin position="6"/>
        <end position="27"/>
    </location>
</feature>
<evidence type="ECO:0000256" key="5">
    <source>
        <dbReference type="ARBA" id="ARBA00022840"/>
    </source>
</evidence>
<feature type="transmembrane region" description="Helical" evidence="8">
    <location>
        <begin position="136"/>
        <end position="154"/>
    </location>
</feature>
<evidence type="ECO:0000313" key="10">
    <source>
        <dbReference type="Proteomes" id="UP000077667"/>
    </source>
</evidence>
<feature type="transmembrane region" description="Helical" evidence="8">
    <location>
        <begin position="275"/>
        <end position="298"/>
    </location>
</feature>
<name>A0A1A9I3S5_9BACT</name>
<comment type="subcellular location">
    <subcellularLocation>
        <location evidence="1">Membrane</location>
        <topology evidence="1">Multi-pass membrane protein</topology>
    </subcellularLocation>
</comment>
<keyword evidence="6 8" id="KW-1133">Transmembrane helix</keyword>
<dbReference type="Pfam" id="PF07168">
    <property type="entry name" value="Ureide_permease"/>
    <property type="match status" value="2"/>
</dbReference>
<dbReference type="EMBL" id="CP015772">
    <property type="protein sequence ID" value="ANH81224.1"/>
    <property type="molecule type" value="Genomic_DNA"/>
</dbReference>
<sequence length="331" mass="35405">MFVAETYSIAIILLFITMICWGSWPVLQKMAGASWRFELFYWDYVLGIVAVTLLLAFTLGSFGNYGSSFMEDLRQADLNNLISAAIGGVIFNAANILFVAAIAIAGMAVAFSIGAGTGLILGVVVNYIALPAGKPVYLFGGVIFIAAAILLSSVSHRRVSGNHKFSGKGIILSLLAGILFGCFYRFVAAAMYPNFKVPESGRLGPYSATCCFAFGVLISNLLLNTLLMKKPFQGKPLGFKDYLAGSVFRHLMGVLAGAVWGLGLTFSILSAGNAGFAISFGLGQGNAMVAAIWGVFVWKEFRNAPPGTSWLLYSMFCCYIIGVLLIIYAKS</sequence>
<keyword evidence="4" id="KW-0547">Nucleotide-binding</keyword>
<dbReference type="GO" id="GO:0005524">
    <property type="term" value="F:ATP binding"/>
    <property type="evidence" value="ECO:0007669"/>
    <property type="project" value="UniProtKB-KW"/>
</dbReference>
<dbReference type="GO" id="GO:0022857">
    <property type="term" value="F:transmembrane transporter activity"/>
    <property type="evidence" value="ECO:0007669"/>
    <property type="project" value="InterPro"/>
</dbReference>
<feature type="transmembrane region" description="Helical" evidence="8">
    <location>
        <begin position="206"/>
        <end position="227"/>
    </location>
</feature>
<evidence type="ECO:0000256" key="2">
    <source>
        <dbReference type="ARBA" id="ARBA00022448"/>
    </source>
</evidence>